<sequence length="1618" mass="174598">MNQLARIDVPNNNIQSASQRSLKSFSIFVYAFSSTVSFSALCYGLFIAYIRPSIRRSSIIRVLIVAQALNCIRFILRPVTTFSNIRSDFGCRSLIFLNNATTMLPVNLCIYCVIYLQLVVFHKVSPTNRWPRALLLTAATAVSVIPISMYLFLDPSTAGVDSFCDLAKIPEHKQYVFVICVLAIWEYLAGAVGIICILVLMIRIIHTRRETKRALLASAQYYGPSDAVQRNTNPELLNKTLQSIIWIPITPIISIWLNILLLTISYYKRRVYMWLEFVNVLLLALQSFFLAIALVVNPSVRYAYAEHAKQRRSQKGARAGVGARVTYTEHWIIRKKAEADLSKKMSQNRQRMGDVPQSPAGATGSRKRAPAAASGTVASLRPAAALTVRDGISITEAAQLMAAKRADSVLVVDDDERLAGIFTAKDVAFRVVAEGLDARTTHVRDIATRDPLCVTSDTAATDALNTMVARGFRHLPVCNDEGDVVGLLDVIRCMYEALEKMERAHQSSKALYAAIEGVEKEWSVHSNQMVSFVNTLRERMSFPDMTTVLDGSDPIIVGPKTSVMEIARQMRAARVTASLVVDDDSAAIAGIFTSKDIVLRVIAAGLDPRTCSVVRVMTPHPDTVLPSTSLIDALKRMYERHYLNLPVVDEAGEILGLVDVLRLCYATLEQMKSIQGSGAEDPSAIGGPMWSRFFSGNLPAELGGPASSISDTMHQSHTGSYSQAPPSFVDGTAGLTSEIYPNESASMIEDIHSAVNSRVGEQEAYAYEYADPNAAQYAAYNNQVMMMQQQQLQQQLHHLQQLQAQQKSGAMAMRTVPATPLPQHPDNSASFNSAPQLTPLGDPMTQHQFQQLQQQQSRNQQQQRQHMFMHHSSASVDLGSLSSAFHPAVQYGQALPGQITPMATQPSAPVGVPMAQMYMPLQFTQLAPPVVSSQVASNAGGSGALAVSPEESEDEDEDDVEVDDDDISGEEVDMDERKVANTKSSKGMATPTSVVSGGPRSAKVPAPYKRFRNSFIFFAKECRRRWRLENPNKSKIQNRGFIQEMSKAWNNMSHEARAPYVKMADDDKLRYEADVLKYGPLPSSSSAASLAALAQDSSTGSTPLNDPSAASSKTKAESTAMPASSAGEASLPVYVPIAPAPAPAAASAPAPAPAPIVDTNTASEYDHAVSAVGNAASAVPASAPMVISIPTQVVVPNISTTPSAMEAISPTYPSALHGNLTVDTMAVTQVISDTLAMPITPVAGGAMSATTTCEPYDFGPGILSMAAYQAFLQQAFGPDFSPLAIEFDPSCFVSSDPVSSDEAICLNPQALTVMPTEAMPTTASTEAMPRKQEAALAEGSGTKTPSNGPLIVTQVGTKRKSTSDGQPLTNLPSSIKRFRNSFIYYVNNMRREIQGPDDGVSTKVEVNNREFLKEMSAKWRGMSEEEKAPYNEMANLDKERFLRQMREYEREHPGEFSRATKHRRRRSSTSASNASISAMNVCPAESTAKLSDLQQGLQGSEGTSSYGLNISMTGLTSSLGGYGGMAEATSMPLDAHWTLPTATPLSTTLCTPLTTPLLAPSMGGDKADTRFSSLASAPESSGLFMANGTGSSSGVAAGTVAPSLLSTVAEEPEDGGRS</sequence>
<dbReference type="Proteomes" id="UP001140066">
    <property type="component" value="Unassembled WGS sequence"/>
</dbReference>
<proteinExistence type="predicted"/>
<name>A0ACC1KJQ0_9FUNG</name>
<evidence type="ECO:0000313" key="1">
    <source>
        <dbReference type="EMBL" id="KAJ2790773.1"/>
    </source>
</evidence>
<evidence type="ECO:0000313" key="2">
    <source>
        <dbReference type="Proteomes" id="UP001140066"/>
    </source>
</evidence>
<keyword evidence="2" id="KW-1185">Reference proteome</keyword>
<accession>A0ACC1KJQ0</accession>
<gene>
    <name evidence="1" type="ORF">GGI18_001587</name>
</gene>
<organism evidence="1 2">
    <name type="scientific">Coemansia linderi</name>
    <dbReference type="NCBI Taxonomy" id="2663919"/>
    <lineage>
        <taxon>Eukaryota</taxon>
        <taxon>Fungi</taxon>
        <taxon>Fungi incertae sedis</taxon>
        <taxon>Zoopagomycota</taxon>
        <taxon>Kickxellomycotina</taxon>
        <taxon>Kickxellomycetes</taxon>
        <taxon>Kickxellales</taxon>
        <taxon>Kickxellaceae</taxon>
        <taxon>Coemansia</taxon>
    </lineage>
</organism>
<reference evidence="1" key="1">
    <citation type="submission" date="2022-07" db="EMBL/GenBank/DDBJ databases">
        <title>Phylogenomic reconstructions and comparative analyses of Kickxellomycotina fungi.</title>
        <authorList>
            <person name="Reynolds N.K."/>
            <person name="Stajich J.E."/>
            <person name="Barry K."/>
            <person name="Grigoriev I.V."/>
            <person name="Crous P."/>
            <person name="Smith M.E."/>
        </authorList>
    </citation>
    <scope>NUCLEOTIDE SEQUENCE</scope>
    <source>
        <strain evidence="1">BCRC 34191</strain>
    </source>
</reference>
<dbReference type="EMBL" id="JANBUK010000263">
    <property type="protein sequence ID" value="KAJ2790773.1"/>
    <property type="molecule type" value="Genomic_DNA"/>
</dbReference>
<comment type="caution">
    <text evidence="1">The sequence shown here is derived from an EMBL/GenBank/DDBJ whole genome shotgun (WGS) entry which is preliminary data.</text>
</comment>
<protein>
    <submittedName>
        <fullName evidence="1">Uncharacterized protein</fullName>
    </submittedName>
</protein>